<dbReference type="CDD" id="cd19756">
    <property type="entry name" value="Bbox2"/>
    <property type="match status" value="1"/>
</dbReference>
<feature type="domain" description="B box-type" evidence="3">
    <location>
        <begin position="2"/>
        <end position="50"/>
    </location>
</feature>
<name>A0A6J8ATB8_MYTCO</name>
<dbReference type="OrthoDB" id="6132813at2759"/>
<dbReference type="PANTHER" id="PTHR25462">
    <property type="entry name" value="BONUS, ISOFORM C-RELATED"/>
    <property type="match status" value="1"/>
</dbReference>
<dbReference type="PANTHER" id="PTHR25462:SF296">
    <property type="entry name" value="MEIOTIC P26, ISOFORM F"/>
    <property type="match status" value="1"/>
</dbReference>
<dbReference type="GO" id="GO:0008270">
    <property type="term" value="F:zinc ion binding"/>
    <property type="evidence" value="ECO:0007669"/>
    <property type="project" value="UniProtKB-KW"/>
</dbReference>
<keyword evidence="2" id="KW-0175">Coiled coil</keyword>
<evidence type="ECO:0000259" key="3">
    <source>
        <dbReference type="PROSITE" id="PS50119"/>
    </source>
</evidence>
<dbReference type="EMBL" id="CACVKT020001897">
    <property type="protein sequence ID" value="CAC5373462.1"/>
    <property type="molecule type" value="Genomic_DNA"/>
</dbReference>
<accession>A0A6J8ATB8</accession>
<dbReference type="GO" id="GO:0061630">
    <property type="term" value="F:ubiquitin protein ligase activity"/>
    <property type="evidence" value="ECO:0007669"/>
    <property type="project" value="TreeGrafter"/>
</dbReference>
<keyword evidence="1" id="KW-0479">Metal-binding</keyword>
<evidence type="ECO:0000256" key="1">
    <source>
        <dbReference type="PROSITE-ProRule" id="PRU00024"/>
    </source>
</evidence>
<protein>
    <recommendedName>
        <fullName evidence="3">B box-type domain-containing protein</fullName>
    </recommendedName>
</protein>
<dbReference type="GO" id="GO:0005654">
    <property type="term" value="C:nucleoplasm"/>
    <property type="evidence" value="ECO:0007669"/>
    <property type="project" value="TreeGrafter"/>
</dbReference>
<evidence type="ECO:0000313" key="5">
    <source>
        <dbReference type="Proteomes" id="UP000507470"/>
    </source>
</evidence>
<dbReference type="InterPro" id="IPR047153">
    <property type="entry name" value="TRIM45/56/19-like"/>
</dbReference>
<sequence>MTDNVVCAGCLRDNEEEITVMWCNDCEEPVCRPCGKAHRRFAIPNDVIDIKDISSVNKTMTKICKEHTGQKLIFCCVNHDKIVCHVCISESHKECDINHIEKAAKGIKDSSTIHDLKERIHKQKGIIEKVKEENNELSSKIKKDKEQQQERLIQLRSTIEDRLNLLDKNIETHYKQGVEKVSSNTEQLESLAQTTQANLQDIEKADTEESEVNLFHLVKRLDTSQLSDEENLQFLENDISNMSLQFIPENFIEKVDAMLNEFGHDAQTTSFKSHQSGTKALQSQIQVHSDEKHSLGQHQTFHAAESSKFYACCFIDENEVIVIESMEEQNDWGTVGTTLYLKAINLKDGKCNSFNISNGCSDLCKDTLCTFDRNNILIVAGDKKSVKVFDLEFKKLARTIKLNILFALCEWVTCIESQIVVFCYPYKNQKKCQIISWIDYNGQLLKTINLPDNICDLDIIENFQRRKLCDLYNFLWCDLYMLH</sequence>
<proteinExistence type="predicted"/>
<organism evidence="4 5">
    <name type="scientific">Mytilus coruscus</name>
    <name type="common">Sea mussel</name>
    <dbReference type="NCBI Taxonomy" id="42192"/>
    <lineage>
        <taxon>Eukaryota</taxon>
        <taxon>Metazoa</taxon>
        <taxon>Spiralia</taxon>
        <taxon>Lophotrochozoa</taxon>
        <taxon>Mollusca</taxon>
        <taxon>Bivalvia</taxon>
        <taxon>Autobranchia</taxon>
        <taxon>Pteriomorphia</taxon>
        <taxon>Mytilida</taxon>
        <taxon>Mytiloidea</taxon>
        <taxon>Mytilidae</taxon>
        <taxon>Mytilinae</taxon>
        <taxon>Mytilus</taxon>
    </lineage>
</organism>
<keyword evidence="1" id="KW-0863">Zinc-finger</keyword>
<dbReference type="SUPFAM" id="SSF57845">
    <property type="entry name" value="B-box zinc-binding domain"/>
    <property type="match status" value="1"/>
</dbReference>
<reference evidence="4 5" key="1">
    <citation type="submission" date="2020-06" db="EMBL/GenBank/DDBJ databases">
        <authorList>
            <person name="Li R."/>
            <person name="Bekaert M."/>
        </authorList>
    </citation>
    <scope>NUCLEOTIDE SEQUENCE [LARGE SCALE GENOMIC DNA]</scope>
    <source>
        <strain evidence="5">wild</strain>
    </source>
</reference>
<gene>
    <name evidence="4" type="ORF">MCOR_11211</name>
</gene>
<dbReference type="SUPFAM" id="SSF69322">
    <property type="entry name" value="Tricorn protease domain 2"/>
    <property type="match status" value="1"/>
</dbReference>
<evidence type="ECO:0000256" key="2">
    <source>
        <dbReference type="SAM" id="Coils"/>
    </source>
</evidence>
<dbReference type="Proteomes" id="UP000507470">
    <property type="component" value="Unassembled WGS sequence"/>
</dbReference>
<evidence type="ECO:0000313" key="4">
    <source>
        <dbReference type="EMBL" id="CAC5373462.1"/>
    </source>
</evidence>
<dbReference type="Gene3D" id="3.30.160.60">
    <property type="entry name" value="Classic Zinc Finger"/>
    <property type="match status" value="1"/>
</dbReference>
<feature type="coiled-coil region" evidence="2">
    <location>
        <begin position="113"/>
        <end position="147"/>
    </location>
</feature>
<keyword evidence="5" id="KW-1185">Reference proteome</keyword>
<dbReference type="PROSITE" id="PS50119">
    <property type="entry name" value="ZF_BBOX"/>
    <property type="match status" value="1"/>
</dbReference>
<dbReference type="InterPro" id="IPR000315">
    <property type="entry name" value="Znf_B-box"/>
</dbReference>
<keyword evidence="1" id="KW-0862">Zinc</keyword>
<dbReference type="AlphaFoldDB" id="A0A6J8ATB8"/>